<name>A0ABQ6MFX2_9STRA</name>
<gene>
    <name evidence="2" type="ORF">TeGR_g4459</name>
</gene>
<feature type="compositionally biased region" description="Polar residues" evidence="1">
    <location>
        <begin position="52"/>
        <end position="67"/>
    </location>
</feature>
<keyword evidence="3" id="KW-1185">Reference proteome</keyword>
<evidence type="ECO:0000313" key="3">
    <source>
        <dbReference type="Proteomes" id="UP001165060"/>
    </source>
</evidence>
<evidence type="ECO:0000256" key="1">
    <source>
        <dbReference type="SAM" id="MobiDB-lite"/>
    </source>
</evidence>
<accession>A0ABQ6MFX2</accession>
<comment type="caution">
    <text evidence="2">The sequence shown here is derived from an EMBL/GenBank/DDBJ whole genome shotgun (WGS) entry which is preliminary data.</text>
</comment>
<reference evidence="2 3" key="1">
    <citation type="journal article" date="2023" name="Commun. Biol.">
        <title>Genome analysis of Parmales, the sister group of diatoms, reveals the evolutionary specialization of diatoms from phago-mixotrophs to photoautotrophs.</title>
        <authorList>
            <person name="Ban H."/>
            <person name="Sato S."/>
            <person name="Yoshikawa S."/>
            <person name="Yamada K."/>
            <person name="Nakamura Y."/>
            <person name="Ichinomiya M."/>
            <person name="Sato N."/>
            <person name="Blanc-Mathieu R."/>
            <person name="Endo H."/>
            <person name="Kuwata A."/>
            <person name="Ogata H."/>
        </authorList>
    </citation>
    <scope>NUCLEOTIDE SEQUENCE [LARGE SCALE GENOMIC DNA]</scope>
</reference>
<protein>
    <recommendedName>
        <fullName evidence="4">SAC3/GANP/Nin1/mts3/eIF-3 p25 family-domain-containing protein</fullName>
    </recommendedName>
</protein>
<sequence length="401" mass="43297">MELPSEFGSTKKRKKDKKDKKDKSKKDKKAKRPKASPNASPNTSPIPLAYTEDTSASRVAVSSTKTSHSSHRASISPKGFAASSSALRSRAARFSSPPRELPPASAGGRRPGDGFGLSTKLSRPYTRLTGEPDPQVTRALPVLERAAEHHKRRYKEGLLSYPAFLSELKSLRQDLAVQGLLPRPLAARVYLLNARVALDEGDFGEYNSCATFLVGLLRRGGFDLEGAYPGVVGVGELDELLGYSIAYKALTDPSTLPETLRDVQTVKETQPPQTPPFPWPSCAAALSLALPFSSSAALPLPPPYATPANLPRLLPCFADALLPKLRPAAFEAVLRAYAVVPLPRLAGLLAFSGGGGGDDDPVFDAETYVEEERGGVIVKRGGEWVLDCRETLERRRRGDKL</sequence>
<dbReference type="EMBL" id="BRYB01002767">
    <property type="protein sequence ID" value="GMI25102.1"/>
    <property type="molecule type" value="Genomic_DNA"/>
</dbReference>
<dbReference type="Proteomes" id="UP001165060">
    <property type="component" value="Unassembled WGS sequence"/>
</dbReference>
<dbReference type="Gene3D" id="1.25.40.990">
    <property type="match status" value="1"/>
</dbReference>
<organism evidence="2 3">
    <name type="scientific">Tetraparma gracilis</name>
    <dbReference type="NCBI Taxonomy" id="2962635"/>
    <lineage>
        <taxon>Eukaryota</taxon>
        <taxon>Sar</taxon>
        <taxon>Stramenopiles</taxon>
        <taxon>Ochrophyta</taxon>
        <taxon>Bolidophyceae</taxon>
        <taxon>Parmales</taxon>
        <taxon>Triparmaceae</taxon>
        <taxon>Tetraparma</taxon>
    </lineage>
</organism>
<feature type="region of interest" description="Disordered" evidence="1">
    <location>
        <begin position="1"/>
        <end position="134"/>
    </location>
</feature>
<feature type="compositionally biased region" description="Low complexity" evidence="1">
    <location>
        <begin position="80"/>
        <end position="98"/>
    </location>
</feature>
<proteinExistence type="predicted"/>
<dbReference type="PANTHER" id="PTHR12436:SF4">
    <property type="entry name" value="LEUKOCYTE RECEPTOR CLUSTER MEMBER 8"/>
    <property type="match status" value="1"/>
</dbReference>
<dbReference type="InterPro" id="IPR045107">
    <property type="entry name" value="SAC3/GANP/THP3"/>
</dbReference>
<dbReference type="PANTHER" id="PTHR12436">
    <property type="entry name" value="80 KDA MCM3-ASSOCIATED PROTEIN"/>
    <property type="match status" value="1"/>
</dbReference>
<evidence type="ECO:0000313" key="2">
    <source>
        <dbReference type="EMBL" id="GMI25102.1"/>
    </source>
</evidence>
<evidence type="ECO:0008006" key="4">
    <source>
        <dbReference type="Google" id="ProtNLM"/>
    </source>
</evidence>